<proteinExistence type="predicted"/>
<evidence type="ECO:0000313" key="1">
    <source>
        <dbReference type="EMBL" id="VAW09648.1"/>
    </source>
</evidence>
<sequence length="161" mass="17689">MVIRPRASSVKESLRPLRLFRAAFGSGLLLLVLGGGCSSSTERTPQEQFTQEFIAGAIVDAGDFQANILSDGKVDFAEYERSVLTVMSCLTEEGLEVRGPPVLEPDGYTYIYFYRAPEVGDAKLSDAQVNGKYNSCYSRFGELVDSVWFAQNAKTIGDPRQ</sequence>
<dbReference type="AlphaFoldDB" id="A0A3B0SVU7"/>
<reference evidence="1" key="1">
    <citation type="submission" date="2018-06" db="EMBL/GenBank/DDBJ databases">
        <authorList>
            <person name="Zhirakovskaya E."/>
        </authorList>
    </citation>
    <scope>NUCLEOTIDE SEQUENCE</scope>
</reference>
<accession>A0A3B0SVU7</accession>
<dbReference type="EMBL" id="UOEK01000624">
    <property type="protein sequence ID" value="VAW09648.1"/>
    <property type="molecule type" value="Genomic_DNA"/>
</dbReference>
<gene>
    <name evidence="1" type="ORF">MNBD_ACTINO02-2505</name>
</gene>
<organism evidence="1">
    <name type="scientific">hydrothermal vent metagenome</name>
    <dbReference type="NCBI Taxonomy" id="652676"/>
    <lineage>
        <taxon>unclassified sequences</taxon>
        <taxon>metagenomes</taxon>
        <taxon>ecological metagenomes</taxon>
    </lineage>
</organism>
<name>A0A3B0SVU7_9ZZZZ</name>
<protein>
    <submittedName>
        <fullName evidence="1">Uncharacterized protein</fullName>
    </submittedName>
</protein>